<dbReference type="Proteomes" id="UP001138500">
    <property type="component" value="Unassembled WGS sequence"/>
</dbReference>
<keyword evidence="6" id="KW-1185">Reference proteome</keyword>
<evidence type="ECO:0000313" key="5">
    <source>
        <dbReference type="EMBL" id="KAH9829745.1"/>
    </source>
</evidence>
<comment type="caution">
    <text evidence="5">The sequence shown here is derived from an EMBL/GenBank/DDBJ whole genome shotgun (WGS) entry which is preliminary data.</text>
</comment>
<name>A0A9W7W3U7_9PEZI</name>
<sequence>MSEALARSIDYSVQLKRKRVETQRARHLERHGYLRGNIPALLDDMLRLLERASFLGSDMDSRRKEVVRLPGGVRVSFRGTPSQSILEIMQRTGSHAQVIHFSQDDAVEVDPKSPNDNLHAGGRQPRAFNALTLWGTPAENDAALNLLPEMVMPIHGGRPLSEELKIGEYEIDITSASTTASEDLRSTAPEKHCDLVRSSGVQASDSPDETEVFRAIEQWREEEQDPSPPVSNMQQHSGARIAEPEEHSVVRPVWNMGAPDAMLLWSARLRSGVNPSAKTIDESSPFDGFRSAIDSSSALTYYVAVLTSSPSRLLRRRITSSWAAGRSEQQSKTSDIAQKVSSELISLFNDRRLDGFVNQEAVNYALSHGVRTSNYSVVHELLSVVEKNTLYKMTSSNYNIMLAAAAKREDVHNFGQLLRAMIKRDIRPTSRTWILLHDLTWRVMPRDRALRVTDRLRRHGIFKMPLPIRRACLSIVKKDLTFHLERYPDFSLSKYIDRCDRLWGTVHASTHLSSFHRFAIAPRVWLSVETAHVMIHVLLLRGMMSEAVEVLRTLRAAGERPGTVILNTLLSFHVDNAAKAVAIVRDVGTFQKHSTGTAPSSLAYNARTYALLFKVAWDCRCFNMARVVWRYACCAGEVCRQLEQQMLRSIFSYVPAPLSYRGRKKRAAAQEQHPPALDLSRGQVYYGWVAKFAVGVSDGLTSPGRQDAGTLSMTYREHEVLQLSAQPCYAPVSDADSPATFAHVDASSTDAADLLSHMRHKARHDRLGEMLKQDLRETMSIKPEIPFPEMLQRAFEEDEKWQESGLGSFHSAKNTELAAQIAKAGPEERTRLFAVMFEQMLNNGIKVPMRVGDARSPRRSVREVRR</sequence>
<comment type="function">
    <text evidence="3">Regulates mitochondrial small subunit maturation by controlling 15S rRNA 5'-end processing. Localizes to the 5' precursor of the 15S rRNA in a position that is subsequently occupied by mS47 in the mature yeast mtSSU. Uses structure and sequence-specific RNA recognition, binding to a single-stranded region of the precursor and specifically recognizing bases -6 to -1. The exchange of Ccm1 for mS47 is coupled to the irreversible removal of precursor rRNA that is accompanied by conformational changes of the mitoribosomal proteins uS5m and mS26. These conformational changes signal completion of 5'-end rRNA processing through protection of the mature 5'-end of the 15S rRNA and stabilization of mS47. The removal of the 5' precursor together with the dissociation of Ccm1 may be catalyzed by the 5'-3' exoribonuclease Pet127. Involved in the specific removal of group I introns in mitochondrial encoded transcripts.</text>
</comment>
<evidence type="ECO:0000256" key="1">
    <source>
        <dbReference type="ARBA" id="ARBA00006192"/>
    </source>
</evidence>
<evidence type="ECO:0000256" key="3">
    <source>
        <dbReference type="ARBA" id="ARBA00044493"/>
    </source>
</evidence>
<dbReference type="OrthoDB" id="185373at2759"/>
<dbReference type="AlphaFoldDB" id="A0A9W7W3U7"/>
<keyword evidence="2" id="KW-0677">Repeat</keyword>
<protein>
    <submittedName>
        <fullName evidence="5">Pentatricopeptide repeat domain-containing protein</fullName>
    </submittedName>
</protein>
<evidence type="ECO:0000256" key="2">
    <source>
        <dbReference type="ARBA" id="ARBA00022737"/>
    </source>
</evidence>
<evidence type="ECO:0000256" key="4">
    <source>
        <dbReference type="ARBA" id="ARBA00044511"/>
    </source>
</evidence>
<reference evidence="5 6" key="2">
    <citation type="journal article" date="2021" name="Curr. Genet.">
        <title>Genetic response to nitrogen starvation in the aggressive Eucalyptus foliar pathogen Teratosphaeria destructans.</title>
        <authorList>
            <person name="Havenga M."/>
            <person name="Wingfield B.D."/>
            <person name="Wingfield M.J."/>
            <person name="Dreyer L.L."/>
            <person name="Roets F."/>
            <person name="Aylward J."/>
        </authorList>
    </citation>
    <scope>NUCLEOTIDE SEQUENCE [LARGE SCALE GENOMIC DNA]</scope>
    <source>
        <strain evidence="5">CMW44962</strain>
    </source>
</reference>
<evidence type="ECO:0000313" key="6">
    <source>
        <dbReference type="Proteomes" id="UP001138500"/>
    </source>
</evidence>
<dbReference type="Gene3D" id="1.25.40.10">
    <property type="entry name" value="Tetratricopeptide repeat domain"/>
    <property type="match status" value="1"/>
</dbReference>
<dbReference type="PANTHER" id="PTHR47936:SF1">
    <property type="entry name" value="PENTATRICOPEPTIDE REPEAT-CONTAINING PROTEIN GUN1, CHLOROPLASTIC"/>
    <property type="match status" value="1"/>
</dbReference>
<dbReference type="EMBL" id="RIBY02001334">
    <property type="protein sequence ID" value="KAH9829745.1"/>
    <property type="molecule type" value="Genomic_DNA"/>
</dbReference>
<dbReference type="InterPro" id="IPR011990">
    <property type="entry name" value="TPR-like_helical_dom_sf"/>
</dbReference>
<organism evidence="5 6">
    <name type="scientific">Teratosphaeria destructans</name>
    <dbReference type="NCBI Taxonomy" id="418781"/>
    <lineage>
        <taxon>Eukaryota</taxon>
        <taxon>Fungi</taxon>
        <taxon>Dikarya</taxon>
        <taxon>Ascomycota</taxon>
        <taxon>Pezizomycotina</taxon>
        <taxon>Dothideomycetes</taxon>
        <taxon>Dothideomycetidae</taxon>
        <taxon>Mycosphaerellales</taxon>
        <taxon>Teratosphaeriaceae</taxon>
        <taxon>Teratosphaeria</taxon>
    </lineage>
</organism>
<dbReference type="PANTHER" id="PTHR47936">
    <property type="entry name" value="PPR_LONG DOMAIN-CONTAINING PROTEIN"/>
    <property type="match status" value="1"/>
</dbReference>
<proteinExistence type="inferred from homology"/>
<reference evidence="5 6" key="1">
    <citation type="journal article" date="2018" name="IMA Fungus">
        <title>IMA Genome-F 10: Nine draft genome sequences of Claviceps purpurea s.lat., including C. arundinis, C. humidiphila, and C. cf. spartinae, pseudomolecules for the pitch canker pathogen Fusarium circinatum, draft genome of Davidsoniella eucalypti, Grosmannia galeiformis, Quambalaria eucalypti, and Teratosphaeria destructans.</title>
        <authorList>
            <person name="Wingfield B.D."/>
            <person name="Liu M."/>
            <person name="Nguyen H.D."/>
            <person name="Lane F.A."/>
            <person name="Morgan S.W."/>
            <person name="De Vos L."/>
            <person name="Wilken P.M."/>
            <person name="Duong T.A."/>
            <person name="Aylward J."/>
            <person name="Coetzee M.P."/>
            <person name="Dadej K."/>
            <person name="De Beer Z.W."/>
            <person name="Findlay W."/>
            <person name="Havenga M."/>
            <person name="Kolarik M."/>
            <person name="Menzies J.G."/>
            <person name="Naidoo K."/>
            <person name="Pochopski O."/>
            <person name="Shoukouhi P."/>
            <person name="Santana Q.C."/>
            <person name="Seifert K.A."/>
            <person name="Soal N."/>
            <person name="Steenkamp E.T."/>
            <person name="Tatham C.T."/>
            <person name="van der Nest M.A."/>
            <person name="Wingfield M.J."/>
        </authorList>
    </citation>
    <scope>NUCLEOTIDE SEQUENCE [LARGE SCALE GENOMIC DNA]</scope>
    <source>
        <strain evidence="5">CMW44962</strain>
    </source>
</reference>
<gene>
    <name evidence="5" type="ORF">Tdes44962_MAKER02222</name>
</gene>
<accession>A0A9W7W3U7</accession>
<comment type="subunit">
    <text evidence="4">Binds to mitochondrial small subunit 15S rRNA.</text>
</comment>
<comment type="similarity">
    <text evidence="1">Belongs to the CCM1 family.</text>
</comment>